<feature type="compositionally biased region" description="Basic and acidic residues" evidence="1">
    <location>
        <begin position="9"/>
        <end position="18"/>
    </location>
</feature>
<sequence>AGFPGSTKSSRERAREKAGGGSVLQRRAVDDGRNWSTTAEIGRRRRWSRVANVLCAEPWRGSLEEEGAVDGGMRGGASCCVDHTLIPPSKDLARIRPPIAASLPQRWRHDL</sequence>
<evidence type="ECO:0000313" key="3">
    <source>
        <dbReference type="Proteomes" id="UP000059680"/>
    </source>
</evidence>
<feature type="non-terminal residue" evidence="2">
    <location>
        <position position="111"/>
    </location>
</feature>
<name>A0A0P0XUF3_ORYSJ</name>
<feature type="region of interest" description="Disordered" evidence="1">
    <location>
        <begin position="1"/>
        <end position="31"/>
    </location>
</feature>
<reference evidence="2 3" key="3">
    <citation type="journal article" date="2013" name="Rice">
        <title>Improvement of the Oryza sativa Nipponbare reference genome using next generation sequence and optical map data.</title>
        <authorList>
            <person name="Kawahara Y."/>
            <person name="de la Bastide M."/>
            <person name="Hamilton J.P."/>
            <person name="Kanamori H."/>
            <person name="McCombie W.R."/>
            <person name="Ouyang S."/>
            <person name="Schwartz D.C."/>
            <person name="Tanaka T."/>
            <person name="Wu J."/>
            <person name="Zhou S."/>
            <person name="Childs K.L."/>
            <person name="Davidson R.M."/>
            <person name="Lin H."/>
            <person name="Quesada-Ocampo L."/>
            <person name="Vaillancourt B."/>
            <person name="Sakai H."/>
            <person name="Lee S.S."/>
            <person name="Kim J."/>
            <person name="Numa H."/>
            <person name="Itoh T."/>
            <person name="Buell C.R."/>
            <person name="Matsumoto T."/>
        </authorList>
    </citation>
    <scope>NUCLEOTIDE SEQUENCE [LARGE SCALE GENOMIC DNA]</scope>
    <source>
        <strain evidence="3">cv. Nipponbare</strain>
    </source>
</reference>
<reference evidence="3" key="1">
    <citation type="journal article" date="2005" name="Nature">
        <title>The map-based sequence of the rice genome.</title>
        <authorList>
            <consortium name="International rice genome sequencing project (IRGSP)"/>
            <person name="Matsumoto T."/>
            <person name="Wu J."/>
            <person name="Kanamori H."/>
            <person name="Katayose Y."/>
            <person name="Fujisawa M."/>
            <person name="Namiki N."/>
            <person name="Mizuno H."/>
            <person name="Yamamoto K."/>
            <person name="Antonio B.A."/>
            <person name="Baba T."/>
            <person name="Sakata K."/>
            <person name="Nagamura Y."/>
            <person name="Aoki H."/>
            <person name="Arikawa K."/>
            <person name="Arita K."/>
            <person name="Bito T."/>
            <person name="Chiden Y."/>
            <person name="Fujitsuka N."/>
            <person name="Fukunaka R."/>
            <person name="Hamada M."/>
            <person name="Harada C."/>
            <person name="Hayashi A."/>
            <person name="Hijishita S."/>
            <person name="Honda M."/>
            <person name="Hosokawa S."/>
            <person name="Ichikawa Y."/>
            <person name="Idonuma A."/>
            <person name="Iijima M."/>
            <person name="Ikeda M."/>
            <person name="Ikeno M."/>
            <person name="Ito K."/>
            <person name="Ito S."/>
            <person name="Ito T."/>
            <person name="Ito Y."/>
            <person name="Ito Y."/>
            <person name="Iwabuchi A."/>
            <person name="Kamiya K."/>
            <person name="Karasawa W."/>
            <person name="Kurita K."/>
            <person name="Katagiri S."/>
            <person name="Kikuta A."/>
            <person name="Kobayashi H."/>
            <person name="Kobayashi N."/>
            <person name="Machita K."/>
            <person name="Maehara T."/>
            <person name="Masukawa M."/>
            <person name="Mizubayashi T."/>
            <person name="Mukai Y."/>
            <person name="Nagasaki H."/>
            <person name="Nagata Y."/>
            <person name="Naito S."/>
            <person name="Nakashima M."/>
            <person name="Nakama Y."/>
            <person name="Nakamichi Y."/>
            <person name="Nakamura M."/>
            <person name="Meguro A."/>
            <person name="Negishi M."/>
            <person name="Ohta I."/>
            <person name="Ohta T."/>
            <person name="Okamoto M."/>
            <person name="Ono N."/>
            <person name="Saji S."/>
            <person name="Sakaguchi M."/>
            <person name="Sakai K."/>
            <person name="Shibata M."/>
            <person name="Shimokawa T."/>
            <person name="Song J."/>
            <person name="Takazaki Y."/>
            <person name="Terasawa K."/>
            <person name="Tsugane M."/>
            <person name="Tsuji K."/>
            <person name="Ueda S."/>
            <person name="Waki K."/>
            <person name="Yamagata H."/>
            <person name="Yamamoto M."/>
            <person name="Yamamoto S."/>
            <person name="Yamane H."/>
            <person name="Yoshiki S."/>
            <person name="Yoshihara R."/>
            <person name="Yukawa K."/>
            <person name="Zhong H."/>
            <person name="Yano M."/>
            <person name="Yuan Q."/>
            <person name="Ouyang S."/>
            <person name="Liu J."/>
            <person name="Jones K.M."/>
            <person name="Gansberger K."/>
            <person name="Moffat K."/>
            <person name="Hill J."/>
            <person name="Bera J."/>
            <person name="Fadrosh D."/>
            <person name="Jin S."/>
            <person name="Johri S."/>
            <person name="Kim M."/>
            <person name="Overton L."/>
            <person name="Reardon M."/>
            <person name="Tsitrin T."/>
            <person name="Vuong H."/>
            <person name="Weaver B."/>
            <person name="Ciecko A."/>
            <person name="Tallon L."/>
            <person name="Jackson J."/>
            <person name="Pai G."/>
            <person name="Aken S.V."/>
            <person name="Utterback T."/>
            <person name="Reidmuller S."/>
            <person name="Feldblyum T."/>
            <person name="Hsiao J."/>
            <person name="Zismann V."/>
            <person name="Iobst S."/>
            <person name="de Vazeille A.R."/>
            <person name="Buell C.R."/>
            <person name="Ying K."/>
            <person name="Li Y."/>
            <person name="Lu T."/>
            <person name="Huang Y."/>
            <person name="Zhao Q."/>
            <person name="Feng Q."/>
            <person name="Zhang L."/>
            <person name="Zhu J."/>
            <person name="Weng Q."/>
            <person name="Mu J."/>
            <person name="Lu Y."/>
            <person name="Fan D."/>
            <person name="Liu Y."/>
            <person name="Guan J."/>
            <person name="Zhang Y."/>
            <person name="Yu S."/>
            <person name="Liu X."/>
            <person name="Zhang Y."/>
            <person name="Hong G."/>
            <person name="Han B."/>
            <person name="Choisne N."/>
            <person name="Demange N."/>
            <person name="Orjeda G."/>
            <person name="Samain S."/>
            <person name="Cattolico L."/>
            <person name="Pelletier E."/>
            <person name="Couloux A."/>
            <person name="Segurens B."/>
            <person name="Wincker P."/>
            <person name="D'Hont A."/>
            <person name="Scarpelli C."/>
            <person name="Weissenbach J."/>
            <person name="Salanoubat M."/>
            <person name="Quetier F."/>
            <person name="Yu Y."/>
            <person name="Kim H.R."/>
            <person name="Rambo T."/>
            <person name="Currie J."/>
            <person name="Collura K."/>
            <person name="Luo M."/>
            <person name="Yang T."/>
            <person name="Ammiraju J.S.S."/>
            <person name="Engler F."/>
            <person name="Soderlund C."/>
            <person name="Wing R.A."/>
            <person name="Palmer L.E."/>
            <person name="de la Bastide M."/>
            <person name="Spiegel L."/>
            <person name="Nascimento L."/>
            <person name="Zutavern T."/>
            <person name="O'Shaughnessy A."/>
            <person name="Dike S."/>
            <person name="Dedhia N."/>
            <person name="Preston R."/>
            <person name="Balija V."/>
            <person name="McCombie W.R."/>
            <person name="Chow T."/>
            <person name="Chen H."/>
            <person name="Chung M."/>
            <person name="Chen C."/>
            <person name="Shaw J."/>
            <person name="Wu H."/>
            <person name="Hsiao K."/>
            <person name="Chao Y."/>
            <person name="Chu M."/>
            <person name="Cheng C."/>
            <person name="Hour A."/>
            <person name="Lee P."/>
            <person name="Lin S."/>
            <person name="Lin Y."/>
            <person name="Liou J."/>
            <person name="Liu S."/>
            <person name="Hsing Y."/>
            <person name="Raghuvanshi S."/>
            <person name="Mohanty A."/>
            <person name="Bharti A.K."/>
            <person name="Gaur A."/>
            <person name="Gupta V."/>
            <person name="Kumar D."/>
            <person name="Ravi V."/>
            <person name="Vij S."/>
            <person name="Kapur A."/>
            <person name="Khurana P."/>
            <person name="Khurana P."/>
            <person name="Khurana J.P."/>
            <person name="Tyagi A.K."/>
            <person name="Gaikwad K."/>
            <person name="Singh A."/>
            <person name="Dalal V."/>
            <person name="Srivastava S."/>
            <person name="Dixit A."/>
            <person name="Pal A.K."/>
            <person name="Ghazi I.A."/>
            <person name="Yadav M."/>
            <person name="Pandit A."/>
            <person name="Bhargava A."/>
            <person name="Sureshbabu K."/>
            <person name="Batra K."/>
            <person name="Sharma T.R."/>
            <person name="Mohapatra T."/>
            <person name="Singh N.K."/>
            <person name="Messing J."/>
            <person name="Nelson A.B."/>
            <person name="Fuks G."/>
            <person name="Kavchok S."/>
            <person name="Keizer G."/>
            <person name="Linton E."/>
            <person name="Llaca V."/>
            <person name="Song R."/>
            <person name="Tanyolac B."/>
            <person name="Young S."/>
            <person name="Ho-Il K."/>
            <person name="Hahn J.H."/>
            <person name="Sangsakoo G."/>
            <person name="Vanavichit A."/>
            <person name="de Mattos Luiz.A.T."/>
            <person name="Zimmer P.D."/>
            <person name="Malone G."/>
            <person name="Dellagostin O."/>
            <person name="de Oliveira A.C."/>
            <person name="Bevan M."/>
            <person name="Bancroft I."/>
            <person name="Minx P."/>
            <person name="Cordum H."/>
            <person name="Wilson R."/>
            <person name="Cheng Z."/>
            <person name="Jin W."/>
            <person name="Jiang J."/>
            <person name="Leong S.A."/>
            <person name="Iwama H."/>
            <person name="Gojobori T."/>
            <person name="Itoh T."/>
            <person name="Niimura Y."/>
            <person name="Fujii Y."/>
            <person name="Habara T."/>
            <person name="Sakai H."/>
            <person name="Sato Y."/>
            <person name="Wilson G."/>
            <person name="Kumar K."/>
            <person name="McCouch S."/>
            <person name="Juretic N."/>
            <person name="Hoen D."/>
            <person name="Wright S."/>
            <person name="Bruskiewich R."/>
            <person name="Bureau T."/>
            <person name="Miyao A."/>
            <person name="Hirochika H."/>
            <person name="Nishikawa T."/>
            <person name="Kadowaki K."/>
            <person name="Sugiura M."/>
            <person name="Burr B."/>
            <person name="Sasaki T."/>
        </authorList>
    </citation>
    <scope>NUCLEOTIDE SEQUENCE [LARGE SCALE GENOMIC DNA]</scope>
    <source>
        <strain evidence="3">cv. Nipponbare</strain>
    </source>
</reference>
<accession>A0A0P0XUF3</accession>
<protein>
    <submittedName>
        <fullName evidence="2">Os10g0371200 protein</fullName>
    </submittedName>
</protein>
<dbReference type="InParanoid" id="A0A0P0XUF3"/>
<reference evidence="2 3" key="2">
    <citation type="journal article" date="2013" name="Plant Cell Physiol.">
        <title>Rice Annotation Project Database (RAP-DB): an integrative and interactive database for rice genomics.</title>
        <authorList>
            <person name="Sakai H."/>
            <person name="Lee S.S."/>
            <person name="Tanaka T."/>
            <person name="Numa H."/>
            <person name="Kim J."/>
            <person name="Kawahara Y."/>
            <person name="Wakimoto H."/>
            <person name="Yang C.C."/>
            <person name="Iwamoto M."/>
            <person name="Abe T."/>
            <person name="Yamada Y."/>
            <person name="Muto A."/>
            <person name="Inokuchi H."/>
            <person name="Ikemura T."/>
            <person name="Matsumoto T."/>
            <person name="Sasaki T."/>
            <person name="Itoh T."/>
        </authorList>
    </citation>
    <scope>NUCLEOTIDE SEQUENCE [LARGE SCALE GENOMIC DNA]</scope>
    <source>
        <strain evidence="3">cv. Nipponbare</strain>
    </source>
</reference>
<keyword evidence="3" id="KW-1185">Reference proteome</keyword>
<dbReference type="Gramene" id="Os10t0371200-01">
    <property type="protein sequence ID" value="Os10t0371200-01"/>
    <property type="gene ID" value="Os10g0371200"/>
</dbReference>
<dbReference type="AlphaFoldDB" id="A0A0P0XUF3"/>
<dbReference type="Proteomes" id="UP000059680">
    <property type="component" value="Chromosome 10"/>
</dbReference>
<proteinExistence type="predicted"/>
<evidence type="ECO:0000256" key="1">
    <source>
        <dbReference type="SAM" id="MobiDB-lite"/>
    </source>
</evidence>
<dbReference type="PaxDb" id="39947-A0A0P0XUF3"/>
<evidence type="ECO:0000313" key="2">
    <source>
        <dbReference type="EMBL" id="BAT10569.1"/>
    </source>
</evidence>
<organism evidence="2 3">
    <name type="scientific">Oryza sativa subsp. japonica</name>
    <name type="common">Rice</name>
    <dbReference type="NCBI Taxonomy" id="39947"/>
    <lineage>
        <taxon>Eukaryota</taxon>
        <taxon>Viridiplantae</taxon>
        <taxon>Streptophyta</taxon>
        <taxon>Embryophyta</taxon>
        <taxon>Tracheophyta</taxon>
        <taxon>Spermatophyta</taxon>
        <taxon>Magnoliopsida</taxon>
        <taxon>Liliopsida</taxon>
        <taxon>Poales</taxon>
        <taxon>Poaceae</taxon>
        <taxon>BOP clade</taxon>
        <taxon>Oryzoideae</taxon>
        <taxon>Oryzeae</taxon>
        <taxon>Oryzinae</taxon>
        <taxon>Oryza</taxon>
        <taxon>Oryza sativa</taxon>
    </lineage>
</organism>
<gene>
    <name evidence="2" type="ordered locus">Os10g0371200</name>
    <name evidence="2" type="ORF">OSNPB_100371200</name>
</gene>
<dbReference type="EMBL" id="AP014966">
    <property type="protein sequence ID" value="BAT10569.1"/>
    <property type="molecule type" value="Genomic_DNA"/>
</dbReference>